<dbReference type="GO" id="GO:0004842">
    <property type="term" value="F:ubiquitin-protein transferase activity"/>
    <property type="evidence" value="ECO:0007669"/>
    <property type="project" value="TreeGrafter"/>
</dbReference>
<name>A0A067M9S1_BOTB1</name>
<dbReference type="SUPFAM" id="SSF57850">
    <property type="entry name" value="RING/U-box"/>
    <property type="match status" value="1"/>
</dbReference>
<keyword evidence="5" id="KW-1185">Reference proteome</keyword>
<keyword evidence="1" id="KW-0479">Metal-binding</keyword>
<dbReference type="Pfam" id="PF13923">
    <property type="entry name" value="zf-C3HC4_2"/>
    <property type="match status" value="1"/>
</dbReference>
<dbReference type="InterPro" id="IPR013083">
    <property type="entry name" value="Znf_RING/FYVE/PHD"/>
</dbReference>
<sequence>MERRGKGKQKEADGEQDVDIEADEPVDEDAKSSSSPRALPTPIAALALKPEPETEEPDEETTLVSDATPTPDLAQELAQVKEQLATKDALLSSHQSTISNLQNALQCQICLELLHNPYTISPCGHVACLDCLQQWFRNPPPNDGGEQDLPLAPHLRRKTCPCCRSAVIARPCLSYVIKSTVAILVAALPDTASAADDEAAAAAAAAVPAAGADGDVWAGIFPPVKTGRVVGGDGGILDQEDGGIYRCEDCLYEIFGGICAGCGRVYDGDYGDSDGPSGSDVDSLINGGIQVRIDDDPYGPWEEYEGSFIDDEGSDHEHEPGWAPFGVGWGMRLWGHEADWRGDSEERSITESEFLRQGGSPDRWRERRRGGRRSLHSDLGSGSDVGSVSDVEEVAPPPPPRGSRRARQPIVISSDDEEEEEGERDAGQRAVVRRAGGSGGRRDRSAIVISSDSELSDPHDRAGPSDHNRSLAQSVADRERELHGEDDFVTRTRYDSAESDLNDGGRQYSRSPSADPSHSDRSERILSDWSRGGSDDGDGGHGHAYFSDVRIAPRYSIFLILLILAFRMF</sequence>
<dbReference type="InParanoid" id="A0A067M9S1"/>
<accession>A0A067M9S1</accession>
<evidence type="ECO:0000313" key="5">
    <source>
        <dbReference type="Proteomes" id="UP000027195"/>
    </source>
</evidence>
<dbReference type="HOGENOM" id="CLU_478945_0_0_1"/>
<feature type="compositionally biased region" description="Basic and acidic residues" evidence="2">
    <location>
        <begin position="517"/>
        <end position="526"/>
    </location>
</feature>
<evidence type="ECO:0000313" key="4">
    <source>
        <dbReference type="EMBL" id="KDQ12523.1"/>
    </source>
</evidence>
<evidence type="ECO:0000259" key="3">
    <source>
        <dbReference type="PROSITE" id="PS50089"/>
    </source>
</evidence>
<evidence type="ECO:0000256" key="2">
    <source>
        <dbReference type="SAM" id="MobiDB-lite"/>
    </source>
</evidence>
<dbReference type="Proteomes" id="UP000027195">
    <property type="component" value="Unassembled WGS sequence"/>
</dbReference>
<feature type="compositionally biased region" description="Basic and acidic residues" evidence="2">
    <location>
        <begin position="456"/>
        <end position="469"/>
    </location>
</feature>
<dbReference type="InterPro" id="IPR001841">
    <property type="entry name" value="Znf_RING"/>
</dbReference>
<feature type="compositionally biased region" description="Low complexity" evidence="2">
    <location>
        <begin position="377"/>
        <end position="389"/>
    </location>
</feature>
<keyword evidence="1" id="KW-0862">Zinc</keyword>
<feature type="compositionally biased region" description="Basic and acidic residues" evidence="2">
    <location>
        <begin position="341"/>
        <end position="354"/>
    </location>
</feature>
<dbReference type="InterPro" id="IPR047126">
    <property type="entry name" value="RNF141-like"/>
</dbReference>
<dbReference type="SMART" id="SM00184">
    <property type="entry name" value="RING"/>
    <property type="match status" value="1"/>
</dbReference>
<evidence type="ECO:0000256" key="1">
    <source>
        <dbReference type="PROSITE-ProRule" id="PRU00175"/>
    </source>
</evidence>
<dbReference type="PANTHER" id="PTHR12109">
    <property type="entry name" value="RING FINGER PROTEIN 141-RELATED"/>
    <property type="match status" value="1"/>
</dbReference>
<dbReference type="AlphaFoldDB" id="A0A067M9S1"/>
<keyword evidence="1" id="KW-0863">Zinc-finger</keyword>
<feature type="compositionally biased region" description="Basic and acidic residues" evidence="2">
    <location>
        <begin position="476"/>
        <end position="496"/>
    </location>
</feature>
<feature type="domain" description="RING-type" evidence="3">
    <location>
        <begin position="107"/>
        <end position="164"/>
    </location>
</feature>
<dbReference type="STRING" id="930990.A0A067M9S1"/>
<feature type="compositionally biased region" description="Acidic residues" evidence="2">
    <location>
        <begin position="414"/>
        <end position="423"/>
    </location>
</feature>
<feature type="compositionally biased region" description="Basic and acidic residues" evidence="2">
    <location>
        <begin position="1"/>
        <end position="13"/>
    </location>
</feature>
<dbReference type="EMBL" id="KL198050">
    <property type="protein sequence ID" value="KDQ12523.1"/>
    <property type="molecule type" value="Genomic_DNA"/>
</dbReference>
<feature type="region of interest" description="Disordered" evidence="2">
    <location>
        <begin position="341"/>
        <end position="538"/>
    </location>
</feature>
<gene>
    <name evidence="4" type="ORF">BOTBODRAFT_56786</name>
</gene>
<dbReference type="PANTHER" id="PTHR12109:SF3">
    <property type="entry name" value="RING FINGER PROTEIN 141"/>
    <property type="match status" value="1"/>
</dbReference>
<dbReference type="GO" id="GO:0051865">
    <property type="term" value="P:protein autoubiquitination"/>
    <property type="evidence" value="ECO:0007669"/>
    <property type="project" value="TreeGrafter"/>
</dbReference>
<organism evidence="4 5">
    <name type="scientific">Botryobasidium botryosum (strain FD-172 SS1)</name>
    <dbReference type="NCBI Taxonomy" id="930990"/>
    <lineage>
        <taxon>Eukaryota</taxon>
        <taxon>Fungi</taxon>
        <taxon>Dikarya</taxon>
        <taxon>Basidiomycota</taxon>
        <taxon>Agaricomycotina</taxon>
        <taxon>Agaricomycetes</taxon>
        <taxon>Cantharellales</taxon>
        <taxon>Botryobasidiaceae</taxon>
        <taxon>Botryobasidium</taxon>
    </lineage>
</organism>
<dbReference type="PROSITE" id="PS50089">
    <property type="entry name" value="ZF_RING_2"/>
    <property type="match status" value="1"/>
</dbReference>
<dbReference type="Gene3D" id="3.30.40.10">
    <property type="entry name" value="Zinc/RING finger domain, C3HC4 (zinc finger)"/>
    <property type="match status" value="1"/>
</dbReference>
<feature type="compositionally biased region" description="Acidic residues" evidence="2">
    <location>
        <begin position="14"/>
        <end position="27"/>
    </location>
</feature>
<proteinExistence type="predicted"/>
<feature type="region of interest" description="Disordered" evidence="2">
    <location>
        <begin position="1"/>
        <end position="66"/>
    </location>
</feature>
<dbReference type="GO" id="GO:0008270">
    <property type="term" value="F:zinc ion binding"/>
    <property type="evidence" value="ECO:0007669"/>
    <property type="project" value="UniProtKB-KW"/>
</dbReference>
<reference evidence="5" key="1">
    <citation type="journal article" date="2014" name="Proc. Natl. Acad. Sci. U.S.A.">
        <title>Extensive sampling of basidiomycete genomes demonstrates inadequacy of the white-rot/brown-rot paradigm for wood decay fungi.</title>
        <authorList>
            <person name="Riley R."/>
            <person name="Salamov A.A."/>
            <person name="Brown D.W."/>
            <person name="Nagy L.G."/>
            <person name="Floudas D."/>
            <person name="Held B.W."/>
            <person name="Levasseur A."/>
            <person name="Lombard V."/>
            <person name="Morin E."/>
            <person name="Otillar R."/>
            <person name="Lindquist E.A."/>
            <person name="Sun H."/>
            <person name="LaButti K.M."/>
            <person name="Schmutz J."/>
            <person name="Jabbour D."/>
            <person name="Luo H."/>
            <person name="Baker S.E."/>
            <person name="Pisabarro A.G."/>
            <person name="Walton J.D."/>
            <person name="Blanchette R.A."/>
            <person name="Henrissat B."/>
            <person name="Martin F."/>
            <person name="Cullen D."/>
            <person name="Hibbett D.S."/>
            <person name="Grigoriev I.V."/>
        </authorList>
    </citation>
    <scope>NUCLEOTIDE SEQUENCE [LARGE SCALE GENOMIC DNA]</scope>
    <source>
        <strain evidence="5">FD-172 SS1</strain>
    </source>
</reference>
<dbReference type="OrthoDB" id="6105938at2759"/>
<protein>
    <recommendedName>
        <fullName evidence="3">RING-type domain-containing protein</fullName>
    </recommendedName>
</protein>